<proteinExistence type="predicted"/>
<dbReference type="GeneID" id="92183053"/>
<feature type="compositionally biased region" description="Polar residues" evidence="1">
    <location>
        <begin position="89"/>
        <end position="99"/>
    </location>
</feature>
<reference evidence="2 3" key="1">
    <citation type="journal article" date="2024" name="bioRxiv">
        <title>Comparative genomics of Cryptococcus and Kwoniella reveals pathogenesis evolution and contrasting karyotype dynamics via intercentromeric recombination or chromosome fusion.</title>
        <authorList>
            <person name="Coelho M.A."/>
            <person name="David-Palma M."/>
            <person name="Shea T."/>
            <person name="Bowers K."/>
            <person name="McGinley-Smith S."/>
            <person name="Mohammad A.W."/>
            <person name="Gnirke A."/>
            <person name="Yurkov A.M."/>
            <person name="Nowrousian M."/>
            <person name="Sun S."/>
            <person name="Cuomo C.A."/>
            <person name="Heitman J."/>
        </authorList>
    </citation>
    <scope>NUCLEOTIDE SEQUENCE [LARGE SCALE GENOMIC DNA]</scope>
    <source>
        <strain evidence="2 3">CBS 13917</strain>
    </source>
</reference>
<dbReference type="AlphaFoldDB" id="A0AAW0YGE2"/>
<accession>A0AAW0YGE2</accession>
<evidence type="ECO:0000313" key="2">
    <source>
        <dbReference type="EMBL" id="KAK8846708.1"/>
    </source>
</evidence>
<feature type="compositionally biased region" description="Low complexity" evidence="1">
    <location>
        <begin position="288"/>
        <end position="297"/>
    </location>
</feature>
<feature type="compositionally biased region" description="Low complexity" evidence="1">
    <location>
        <begin position="247"/>
        <end position="262"/>
    </location>
</feature>
<feature type="compositionally biased region" description="Low complexity" evidence="1">
    <location>
        <begin position="673"/>
        <end position="688"/>
    </location>
</feature>
<feature type="region of interest" description="Disordered" evidence="1">
    <location>
        <begin position="477"/>
        <end position="499"/>
    </location>
</feature>
<comment type="caution">
    <text evidence="2">The sequence shown here is derived from an EMBL/GenBank/DDBJ whole genome shotgun (WGS) entry which is preliminary data.</text>
</comment>
<sequence>MPLFQAFQDLKGFTSNMNPLNLFSAEQPAPPGTAGTPTSISTSNTPVPTPRTHGIEPGVGAVAGPGPSTAAALEKRTPRSSALGPSLGQPVSTSTQEGTTAKAPYPRPSLKHSNTSYQISSSDSSDSITGGRNNERKSSGASVSIADPEVTGEVRSRNTTRPRNRRPTSSGSGLTTGSGVNGSDAAEPGRKKKKTPLDTYIIVRPPPTSAKNPLNLQIQLVVKPNRRGRDRSASAFSLRSDSTALDNVSVSNSTPVSPSEPTIDIPVDSSSADEAQPVTAPPAINTVPQSPQSSSAESEIDAGLRRSTSLRSSISTSTNATGSSTASGKRIEPMFNLAVHNVMHPTVVTDAATDAKVAKFLKRSIDISGVGALEPAEVWLPASHANGLIRVHSHVASDDGHSPIGRRSRPVSVVSLSAAPLSPTLTRSDDTNSSGFRGSLELKGFKFEHLRIGHKAENHESNTRKFFGKVFKKKNASGELADSRGRKSSPSASFSSLETPAQAHLVSGADTLHPHAAVKQSAAQTQAVITEPHGVGPSHLGQPTFGTAPLVVARRSSGTLVTSEGAITGLSTPTDSLRLQDPASDSTEQFQSLPMLPSTRPVGYTWTVKKWAKKNTEGWAAHFVAAAAAGLEMVGAGVNGDSEDEVVFEWVKLRVPSTAAGASIMRRLSTTGAISTSRTRSKSRAASIGNSNMAANETSGQSTLPATLQLPRRSASPMGPSSRPPSRTPSANNSPRGSPKLDGRPEPIRRISASISPSRRTSSATTIDLGDSASLVGLGAGEVTAEEEEDSDPEDSETPWTCSVWVKKTGQRQLLGTLTPAPHHPKVIGILKIPMTLDSVSLTDIAEGNVAGKEHVAQKIKEGVALTEENLKDVVCVTAMWLVAREEFGGLGRKKSGRG</sequence>
<organism evidence="2 3">
    <name type="scientific">Kwoniella newhampshirensis</name>
    <dbReference type="NCBI Taxonomy" id="1651941"/>
    <lineage>
        <taxon>Eukaryota</taxon>
        <taxon>Fungi</taxon>
        <taxon>Dikarya</taxon>
        <taxon>Basidiomycota</taxon>
        <taxon>Agaricomycotina</taxon>
        <taxon>Tremellomycetes</taxon>
        <taxon>Tremellales</taxon>
        <taxon>Cryptococcaceae</taxon>
        <taxon>Kwoniella</taxon>
    </lineage>
</organism>
<dbReference type="Proteomes" id="UP001388673">
    <property type="component" value="Unassembled WGS sequence"/>
</dbReference>
<feature type="compositionally biased region" description="Low complexity" evidence="1">
    <location>
        <begin position="32"/>
        <end position="43"/>
    </location>
</feature>
<feature type="compositionally biased region" description="Basic and acidic residues" evidence="1">
    <location>
        <begin position="739"/>
        <end position="749"/>
    </location>
</feature>
<keyword evidence="3" id="KW-1185">Reference proteome</keyword>
<evidence type="ECO:0000256" key="1">
    <source>
        <dbReference type="SAM" id="MobiDB-lite"/>
    </source>
</evidence>
<feature type="compositionally biased region" description="Low complexity" evidence="1">
    <location>
        <begin position="711"/>
        <end position="721"/>
    </location>
</feature>
<feature type="compositionally biased region" description="Polar residues" evidence="1">
    <location>
        <begin position="488"/>
        <end position="499"/>
    </location>
</feature>
<evidence type="ECO:0000313" key="3">
    <source>
        <dbReference type="Proteomes" id="UP001388673"/>
    </source>
</evidence>
<gene>
    <name evidence="2" type="ORF">IAR55_005795</name>
</gene>
<feature type="region of interest" description="Disordered" evidence="1">
    <location>
        <begin position="673"/>
        <end position="775"/>
    </location>
</feature>
<feature type="compositionally biased region" description="Low complexity" evidence="1">
    <location>
        <begin position="58"/>
        <end position="72"/>
    </location>
</feature>
<dbReference type="KEGG" id="kne:92183053"/>
<dbReference type="RefSeq" id="XP_066800658.1">
    <property type="nucleotide sequence ID" value="XM_066948885.1"/>
</dbReference>
<feature type="region of interest" description="Disordered" evidence="1">
    <location>
        <begin position="21"/>
        <end position="198"/>
    </location>
</feature>
<name>A0AAW0YGE2_9TREE</name>
<dbReference type="EMBL" id="JBCAWK010000011">
    <property type="protein sequence ID" value="KAK8846708.1"/>
    <property type="molecule type" value="Genomic_DNA"/>
</dbReference>
<feature type="compositionally biased region" description="Low complexity" evidence="1">
    <location>
        <begin position="750"/>
        <end position="767"/>
    </location>
</feature>
<protein>
    <submittedName>
        <fullName evidence="2">Uncharacterized protein</fullName>
    </submittedName>
</protein>
<feature type="region of interest" description="Disordered" evidence="1">
    <location>
        <begin position="246"/>
        <end position="328"/>
    </location>
</feature>
<feature type="compositionally biased region" description="Polar residues" evidence="1">
    <location>
        <begin position="689"/>
        <end position="706"/>
    </location>
</feature>
<feature type="compositionally biased region" description="Low complexity" evidence="1">
    <location>
        <begin position="305"/>
        <end position="328"/>
    </location>
</feature>